<dbReference type="EMBL" id="HG937694">
    <property type="protein sequence ID" value="CDP37757.1"/>
    <property type="molecule type" value="Genomic_DNA"/>
</dbReference>
<dbReference type="Gene3D" id="3.30.200.20">
    <property type="entry name" value="Phosphorylase Kinase, domain 1"/>
    <property type="match status" value="1"/>
</dbReference>
<dbReference type="GO" id="GO:0005739">
    <property type="term" value="C:mitochondrion"/>
    <property type="evidence" value="ECO:0007669"/>
    <property type="project" value="UniProtKB-SubCell"/>
</dbReference>
<accession>A0A060TFZ0</accession>
<protein>
    <recommendedName>
        <fullName evidence="3">Altered inheritance of mitochondria protein 9, mitochondrial</fullName>
    </recommendedName>
    <alternativeName>
        <fullName evidence="6">Found in mitochondrial proteome protein 29</fullName>
    </alternativeName>
</protein>
<comment type="subcellular location">
    <subcellularLocation>
        <location evidence="1">Mitochondrion</location>
    </subcellularLocation>
</comment>
<name>A0A060TFZ0_BLAAD</name>
<sequence length="534" mass="61362">MLQFRTIARASLRLPRLARFNSSHAQVTLDDDAGAAEIDGFFNYKWGRWLENNEQEQAKRETKFSLKGLYDVLEEHVPRKGKADGEKLQIKTIGALHEGKHHKVYKIELANDAGNYVLRIPYSLGHDEYRKHRMQSEIATMDFLRKKHSLAVPEVLAWSPVKENPLGSEYTLMQFLEGDLLMKSWNPAVDDIQGKSKIIKPVVDFMDKILATPFNKYGSLYFTEDVDSKYQNDVPYANERDSSLADRWRIGPTTESRFWKAATADALKATEHLRGPFDTASEYLLATAAIQQSYLTADSEATQTFEQYAYVVPELFKEEELADNPVLMSPRLHHPDLSPMNVIVNGDKSYLVDFESTAIRPFLLHGAPKFVQHKGLKVYSLKDIPEYDEMPPQEQKSIQYLLALTQNQFAFEYLFKQLGKEDLFGAFLPSIKRRQQLVQTALESNSLTYPDLAYDLGMLSQEWQFLGLDRESPLKFTDQELNELASKVGEWNQYILDHPFMETGGWLPSDTFDQLVAEGHLVKNDKGDYEYKRQ</sequence>
<comment type="similarity">
    <text evidence="2">Belongs to the AIM9 family.</text>
</comment>
<evidence type="ECO:0000256" key="5">
    <source>
        <dbReference type="ARBA" id="ARBA00023128"/>
    </source>
</evidence>
<dbReference type="InterPro" id="IPR002575">
    <property type="entry name" value="Aminoglycoside_PTrfase"/>
</dbReference>
<dbReference type="InterPro" id="IPR011009">
    <property type="entry name" value="Kinase-like_dom_sf"/>
</dbReference>
<reference evidence="8" key="1">
    <citation type="submission" date="2014-02" db="EMBL/GenBank/DDBJ databases">
        <authorList>
            <person name="Genoscope - CEA"/>
        </authorList>
    </citation>
    <scope>NUCLEOTIDE SEQUENCE</scope>
    <source>
        <strain evidence="8">LS3</strain>
    </source>
</reference>
<evidence type="ECO:0000256" key="1">
    <source>
        <dbReference type="ARBA" id="ARBA00004173"/>
    </source>
</evidence>
<evidence type="ECO:0000256" key="4">
    <source>
        <dbReference type="ARBA" id="ARBA00022946"/>
    </source>
</evidence>
<dbReference type="InterPro" id="IPR051035">
    <property type="entry name" value="Mito_inheritance_9"/>
</dbReference>
<keyword evidence="4" id="KW-0809">Transit peptide</keyword>
<keyword evidence="5" id="KW-0496">Mitochondrion</keyword>
<organism evidence="8">
    <name type="scientific">Blastobotrys adeninivorans</name>
    <name type="common">Yeast</name>
    <name type="synonym">Arxula adeninivorans</name>
    <dbReference type="NCBI Taxonomy" id="409370"/>
    <lineage>
        <taxon>Eukaryota</taxon>
        <taxon>Fungi</taxon>
        <taxon>Dikarya</taxon>
        <taxon>Ascomycota</taxon>
        <taxon>Saccharomycotina</taxon>
        <taxon>Dipodascomycetes</taxon>
        <taxon>Dipodascales</taxon>
        <taxon>Trichomonascaceae</taxon>
        <taxon>Blastobotrys</taxon>
    </lineage>
</organism>
<dbReference type="AlphaFoldDB" id="A0A060TFZ0"/>
<reference evidence="8" key="2">
    <citation type="submission" date="2014-06" db="EMBL/GenBank/DDBJ databases">
        <title>The complete genome of Blastobotrys (Arxula) adeninivorans LS3 - a yeast of biotechnological interest.</title>
        <authorList>
            <person name="Kunze G."/>
            <person name="Gaillardin C."/>
            <person name="Czernicka M."/>
            <person name="Durrens P."/>
            <person name="Martin T."/>
            <person name="Boer E."/>
            <person name="Gabaldon T."/>
            <person name="Cruz J."/>
            <person name="Talla E."/>
            <person name="Marck C."/>
            <person name="Goffeau A."/>
            <person name="Barbe V."/>
            <person name="Baret P."/>
            <person name="Baronian K."/>
            <person name="Beier S."/>
            <person name="Bleykasten C."/>
            <person name="Bode R."/>
            <person name="Casaregola S."/>
            <person name="Despons L."/>
            <person name="Fairhead C."/>
            <person name="Giersberg M."/>
            <person name="Gierski P."/>
            <person name="Hahnel U."/>
            <person name="Hartmann A."/>
            <person name="Jankowska D."/>
            <person name="Jubin C."/>
            <person name="Jung P."/>
            <person name="Lafontaine I."/>
            <person name="Leh-Louis V."/>
            <person name="Lemaire M."/>
            <person name="Marcet-Houben M."/>
            <person name="Mascher M."/>
            <person name="Morel G."/>
            <person name="Richard G.-F."/>
            <person name="Riechen J."/>
            <person name="Sacerdot C."/>
            <person name="Sarkar A."/>
            <person name="Savel G."/>
            <person name="Schacherer J."/>
            <person name="Sherman D."/>
            <person name="Straub M.-L."/>
            <person name="Stein N."/>
            <person name="Thierry A."/>
            <person name="Trautwein-Schult A."/>
            <person name="Westhof E."/>
            <person name="Worch S."/>
            <person name="Dujon B."/>
            <person name="Souciet J.-L."/>
            <person name="Wincker P."/>
            <person name="Scholz U."/>
            <person name="Neuveglise N."/>
        </authorList>
    </citation>
    <scope>NUCLEOTIDE SEQUENCE</scope>
    <source>
        <strain evidence="8">LS3</strain>
    </source>
</reference>
<evidence type="ECO:0000256" key="3">
    <source>
        <dbReference type="ARBA" id="ARBA00016197"/>
    </source>
</evidence>
<dbReference type="Pfam" id="PF01636">
    <property type="entry name" value="APH"/>
    <property type="match status" value="1"/>
</dbReference>
<proteinExistence type="inferred from homology"/>
<evidence type="ECO:0000313" key="8">
    <source>
        <dbReference type="EMBL" id="CDP37757.1"/>
    </source>
</evidence>
<gene>
    <name evidence="8" type="ORF">GNLVRS02_ARAD1D18722g</name>
</gene>
<evidence type="ECO:0000256" key="2">
    <source>
        <dbReference type="ARBA" id="ARBA00005543"/>
    </source>
</evidence>
<evidence type="ECO:0000256" key="6">
    <source>
        <dbReference type="ARBA" id="ARBA00031849"/>
    </source>
</evidence>
<dbReference type="PANTHER" id="PTHR36091">
    <property type="entry name" value="ALTERED INHERITANCE OF MITOCHONDRIA PROTEIN 9, MITOCHONDRIAL"/>
    <property type="match status" value="1"/>
</dbReference>
<dbReference type="PANTHER" id="PTHR36091:SF1">
    <property type="entry name" value="ALTERED INHERITANCE OF MITOCHONDRIA PROTEIN 9, MITOCHONDRIAL"/>
    <property type="match status" value="1"/>
</dbReference>
<dbReference type="PhylomeDB" id="A0A060TFZ0"/>
<evidence type="ECO:0000259" key="7">
    <source>
        <dbReference type="Pfam" id="PF01636"/>
    </source>
</evidence>
<feature type="domain" description="Aminoglycoside phosphotransferase" evidence="7">
    <location>
        <begin position="96"/>
        <end position="361"/>
    </location>
</feature>
<dbReference type="SUPFAM" id="SSF56112">
    <property type="entry name" value="Protein kinase-like (PK-like)"/>
    <property type="match status" value="1"/>
</dbReference>